<dbReference type="Proteomes" id="UP001238163">
    <property type="component" value="Unassembled WGS sequence"/>
</dbReference>
<keyword evidence="1" id="KW-0723">Serine/threonine-protein kinase</keyword>
<keyword evidence="2" id="KW-1185">Reference proteome</keyword>
<accession>A0AAE3VCP2</accession>
<keyword evidence="1" id="KW-0808">Transferase</keyword>
<keyword evidence="1" id="KW-0418">Kinase</keyword>
<dbReference type="RefSeq" id="WP_307259119.1">
    <property type="nucleotide sequence ID" value="NZ_JAUSVL010000001.1"/>
</dbReference>
<dbReference type="Gene3D" id="1.10.510.10">
    <property type="entry name" value="Transferase(Phosphotransferase) domain 1"/>
    <property type="match status" value="1"/>
</dbReference>
<dbReference type="GO" id="GO:0004674">
    <property type="term" value="F:protein serine/threonine kinase activity"/>
    <property type="evidence" value="ECO:0007669"/>
    <property type="project" value="UniProtKB-KW"/>
</dbReference>
<evidence type="ECO:0000313" key="1">
    <source>
        <dbReference type="EMBL" id="MDQ0287956.1"/>
    </source>
</evidence>
<name>A0AAE3VCP2_9BACT</name>
<organism evidence="1 2">
    <name type="scientific">Oligosphaera ethanolica</name>
    <dbReference type="NCBI Taxonomy" id="760260"/>
    <lineage>
        <taxon>Bacteria</taxon>
        <taxon>Pseudomonadati</taxon>
        <taxon>Lentisphaerota</taxon>
        <taxon>Oligosphaeria</taxon>
        <taxon>Oligosphaerales</taxon>
        <taxon>Oligosphaeraceae</taxon>
        <taxon>Oligosphaera</taxon>
    </lineage>
</organism>
<dbReference type="InterPro" id="IPR011009">
    <property type="entry name" value="Kinase-like_dom_sf"/>
</dbReference>
<comment type="caution">
    <text evidence="1">The sequence shown here is derived from an EMBL/GenBank/DDBJ whole genome shotgun (WGS) entry which is preliminary data.</text>
</comment>
<sequence length="319" mass="36015">MSASPTTSPGQPPQPVLAPNPTISAFTGKAWRQLRRALLQGSPDGNCRVEKLPDGILRYTAQLSREDVISILNAEANALPQATIKIDRKRSIHRVWLRDQSFVLKTYHHLHRWLAVSPDRKSWLGAHRLNNNVPCYAWFRKHDRSSATIIYGDAGNRDLYMPEWSHNPDTTTTALFRQAGGILAALHRQNIFHADTKPGNFVYMDSPTTNSTLHLIDTDDVRCYWHLSTRRRLKNLAQFMGCTREDIPGEAYLAALTAFLNGYMQYYPTTATVLVAQFPAIADAIAALYPERHHLNHPIVSLLAKRLQAYQPDITTLPS</sequence>
<protein>
    <submittedName>
        <fullName evidence="1">Serine/threonine protein kinase</fullName>
    </submittedName>
</protein>
<dbReference type="EMBL" id="JAUSVL010000001">
    <property type="protein sequence ID" value="MDQ0287956.1"/>
    <property type="molecule type" value="Genomic_DNA"/>
</dbReference>
<gene>
    <name evidence="1" type="ORF">J3R75_000063</name>
</gene>
<evidence type="ECO:0000313" key="2">
    <source>
        <dbReference type="Proteomes" id="UP001238163"/>
    </source>
</evidence>
<dbReference type="SUPFAM" id="SSF56112">
    <property type="entry name" value="Protein kinase-like (PK-like)"/>
    <property type="match status" value="1"/>
</dbReference>
<dbReference type="AlphaFoldDB" id="A0AAE3VCP2"/>
<reference evidence="1" key="1">
    <citation type="submission" date="2023-07" db="EMBL/GenBank/DDBJ databases">
        <title>Genomic Encyclopedia of Type Strains, Phase IV (KMG-IV): sequencing the most valuable type-strain genomes for metagenomic binning, comparative biology and taxonomic classification.</title>
        <authorList>
            <person name="Goeker M."/>
        </authorList>
    </citation>
    <scope>NUCLEOTIDE SEQUENCE</scope>
    <source>
        <strain evidence="1">DSM 24202</strain>
    </source>
</reference>
<proteinExistence type="predicted"/>